<sequence length="75" mass="8245">MPTPLQNLQAAYRDVCAKIAEVLANPLPDYTLPGGVRVDRKTYYESLLDQEKSLRAIPGAAPDTNPVFTQTSVVR</sequence>
<accession>A0ABU5ESU5</accession>
<name>A0ABU5ESU5_9BACT</name>
<dbReference type="Proteomes" id="UP001272242">
    <property type="component" value="Unassembled WGS sequence"/>
</dbReference>
<evidence type="ECO:0000313" key="1">
    <source>
        <dbReference type="EMBL" id="MDY3558412.1"/>
    </source>
</evidence>
<gene>
    <name evidence="1" type="ORF">R5W23_005505</name>
</gene>
<dbReference type="RefSeq" id="WP_261188181.1">
    <property type="nucleotide sequence ID" value="NZ_JAXBLV010000029.1"/>
</dbReference>
<proteinExistence type="predicted"/>
<organism evidence="1 2">
    <name type="scientific">Gemmata algarum</name>
    <dbReference type="NCBI Taxonomy" id="2975278"/>
    <lineage>
        <taxon>Bacteria</taxon>
        <taxon>Pseudomonadati</taxon>
        <taxon>Planctomycetota</taxon>
        <taxon>Planctomycetia</taxon>
        <taxon>Gemmatales</taxon>
        <taxon>Gemmataceae</taxon>
        <taxon>Gemmata</taxon>
    </lineage>
</organism>
<dbReference type="EMBL" id="JAXBLV010000029">
    <property type="protein sequence ID" value="MDY3558412.1"/>
    <property type="molecule type" value="Genomic_DNA"/>
</dbReference>
<reference evidence="2" key="1">
    <citation type="journal article" date="2023" name="Mar. Drugs">
        <title>Gemmata algarum, a Novel Planctomycete Isolated from an Algal Mat, Displays Antimicrobial Activity.</title>
        <authorList>
            <person name="Kumar G."/>
            <person name="Kallscheuer N."/>
            <person name="Kashif M."/>
            <person name="Ahamad S."/>
            <person name="Jagadeeshwari U."/>
            <person name="Pannikurungottu S."/>
            <person name="Haufschild T."/>
            <person name="Kabuu M."/>
            <person name="Sasikala C."/>
            <person name="Jogler C."/>
            <person name="Ramana C."/>
        </authorList>
    </citation>
    <scope>NUCLEOTIDE SEQUENCE [LARGE SCALE GENOMIC DNA]</scope>
    <source>
        <strain evidence="2">JC673</strain>
    </source>
</reference>
<evidence type="ECO:0000313" key="2">
    <source>
        <dbReference type="Proteomes" id="UP001272242"/>
    </source>
</evidence>
<keyword evidence="2" id="KW-1185">Reference proteome</keyword>
<comment type="caution">
    <text evidence="1">The sequence shown here is derived from an EMBL/GenBank/DDBJ whole genome shotgun (WGS) entry which is preliminary data.</text>
</comment>
<protein>
    <submittedName>
        <fullName evidence="1">Uncharacterized protein</fullName>
    </submittedName>
</protein>